<dbReference type="GO" id="GO:0005829">
    <property type="term" value="C:cytosol"/>
    <property type="evidence" value="ECO:0007669"/>
    <property type="project" value="TreeGrafter"/>
</dbReference>
<dbReference type="PANTHER" id="PTHR21021">
    <property type="entry name" value="GAF/PUTATIVE CYTOSKELETAL PROTEIN"/>
    <property type="match status" value="1"/>
</dbReference>
<accession>A0A1M4V1K8</accession>
<name>A0A1M4V1K8_9BACE</name>
<protein>
    <submittedName>
        <fullName evidence="4">GAF domain-containing protein</fullName>
    </submittedName>
</protein>
<reference evidence="4 5" key="1">
    <citation type="submission" date="2016-11" db="EMBL/GenBank/DDBJ databases">
        <authorList>
            <person name="Jaros S."/>
            <person name="Januszkiewicz K."/>
            <person name="Wedrychowicz H."/>
        </authorList>
    </citation>
    <scope>NUCLEOTIDE SEQUENCE [LARGE SCALE GENOMIC DNA]</scope>
    <source>
        <strain evidence="4 5">DSM 26991</strain>
    </source>
</reference>
<dbReference type="AlphaFoldDB" id="A0A1M4V1K8"/>
<sequence length="164" mass="18092">MAESLKIVEGTKDEKYKSLISQIKALIEDEEDLIANLSNTVAALKHAFDFFWVGVYFVKGDDLVLGPFQGPIACTRIRYGKGVCGTAWKEARTQLVPDVDAFPGHIACSSLSRSEIVIPLAKDGVIWGVLDIDSAELNTFDEVDKQHLEHLSSLLNNLFLSIII</sequence>
<dbReference type="InterPro" id="IPR003018">
    <property type="entry name" value="GAF"/>
</dbReference>
<evidence type="ECO:0000256" key="2">
    <source>
        <dbReference type="SAM" id="Coils"/>
    </source>
</evidence>
<dbReference type="Gene3D" id="3.30.450.40">
    <property type="match status" value="1"/>
</dbReference>
<dbReference type="STRING" id="1297750.SAMN05444405_102211"/>
<dbReference type="Proteomes" id="UP000184509">
    <property type="component" value="Unassembled WGS sequence"/>
</dbReference>
<dbReference type="SMART" id="SM00065">
    <property type="entry name" value="GAF"/>
    <property type="match status" value="1"/>
</dbReference>
<dbReference type="RefSeq" id="WP_073399014.1">
    <property type="nucleotide sequence ID" value="NZ_FQTV01000002.1"/>
</dbReference>
<dbReference type="EMBL" id="FQTV01000002">
    <property type="protein sequence ID" value="SHE62864.1"/>
    <property type="molecule type" value="Genomic_DNA"/>
</dbReference>
<dbReference type="GO" id="GO:0033745">
    <property type="term" value="F:L-methionine-(R)-S-oxide reductase activity"/>
    <property type="evidence" value="ECO:0007669"/>
    <property type="project" value="TreeGrafter"/>
</dbReference>
<dbReference type="OrthoDB" id="9796252at2"/>
<dbReference type="InterPro" id="IPR029016">
    <property type="entry name" value="GAF-like_dom_sf"/>
</dbReference>
<dbReference type="InterPro" id="IPR051330">
    <property type="entry name" value="Phosphatase_reg/MetRdx"/>
</dbReference>
<dbReference type="PANTHER" id="PTHR21021:SF15">
    <property type="entry name" value="FREE METHIONINE-R-SULFOXIDE REDUCTASE"/>
    <property type="match status" value="1"/>
</dbReference>
<evidence type="ECO:0000256" key="1">
    <source>
        <dbReference type="ARBA" id="ARBA00038454"/>
    </source>
</evidence>
<dbReference type="FunFam" id="3.30.450.40:FF:000008">
    <property type="entry name" value="GAF domain-containing proteins"/>
    <property type="match status" value="1"/>
</dbReference>
<proteinExistence type="inferred from homology"/>
<dbReference type="Pfam" id="PF13185">
    <property type="entry name" value="GAF_2"/>
    <property type="match status" value="1"/>
</dbReference>
<evidence type="ECO:0000259" key="3">
    <source>
        <dbReference type="SMART" id="SM00065"/>
    </source>
</evidence>
<organism evidence="4 5">
    <name type="scientific">Bacteroides luti</name>
    <dbReference type="NCBI Taxonomy" id="1297750"/>
    <lineage>
        <taxon>Bacteria</taxon>
        <taxon>Pseudomonadati</taxon>
        <taxon>Bacteroidota</taxon>
        <taxon>Bacteroidia</taxon>
        <taxon>Bacteroidales</taxon>
        <taxon>Bacteroidaceae</taxon>
        <taxon>Bacteroides</taxon>
    </lineage>
</organism>
<evidence type="ECO:0000313" key="5">
    <source>
        <dbReference type="Proteomes" id="UP000184509"/>
    </source>
</evidence>
<feature type="coiled-coil region" evidence="2">
    <location>
        <begin position="20"/>
        <end position="47"/>
    </location>
</feature>
<gene>
    <name evidence="4" type="ORF">SAMN05444405_102211</name>
</gene>
<comment type="similarity">
    <text evidence="1">Belongs to the free Met sulfoxide reductase family.</text>
</comment>
<dbReference type="SUPFAM" id="SSF55781">
    <property type="entry name" value="GAF domain-like"/>
    <property type="match status" value="1"/>
</dbReference>
<keyword evidence="5" id="KW-1185">Reference proteome</keyword>
<feature type="domain" description="GAF" evidence="3">
    <location>
        <begin position="32"/>
        <end position="164"/>
    </location>
</feature>
<keyword evidence="2" id="KW-0175">Coiled coil</keyword>
<evidence type="ECO:0000313" key="4">
    <source>
        <dbReference type="EMBL" id="SHE62864.1"/>
    </source>
</evidence>